<protein>
    <submittedName>
        <fullName evidence="1">Uncharacterized protein</fullName>
    </submittedName>
</protein>
<proteinExistence type="predicted"/>
<evidence type="ECO:0000313" key="2">
    <source>
        <dbReference type="Proteomes" id="UP000092993"/>
    </source>
</evidence>
<dbReference type="Proteomes" id="UP000092993">
    <property type="component" value="Unassembled WGS sequence"/>
</dbReference>
<reference evidence="1 2" key="1">
    <citation type="submission" date="2016-03" db="EMBL/GenBank/DDBJ databases">
        <title>Whole genome sequencing of Grifola frondosa 9006-11.</title>
        <authorList>
            <person name="Min B."/>
            <person name="Park H."/>
            <person name="Kim J.-G."/>
            <person name="Cho H."/>
            <person name="Oh Y.-L."/>
            <person name="Kong W.-S."/>
            <person name="Choi I.-G."/>
        </authorList>
    </citation>
    <scope>NUCLEOTIDE SEQUENCE [LARGE SCALE GENOMIC DNA]</scope>
    <source>
        <strain evidence="1 2">9006-11</strain>
    </source>
</reference>
<comment type="caution">
    <text evidence="1">The sequence shown here is derived from an EMBL/GenBank/DDBJ whole genome shotgun (WGS) entry which is preliminary data.</text>
</comment>
<keyword evidence="2" id="KW-1185">Reference proteome</keyword>
<dbReference type="AlphaFoldDB" id="A0A1C7MJU0"/>
<organism evidence="1 2">
    <name type="scientific">Grifola frondosa</name>
    <name type="common">Maitake</name>
    <name type="synonym">Polyporus frondosus</name>
    <dbReference type="NCBI Taxonomy" id="5627"/>
    <lineage>
        <taxon>Eukaryota</taxon>
        <taxon>Fungi</taxon>
        <taxon>Dikarya</taxon>
        <taxon>Basidiomycota</taxon>
        <taxon>Agaricomycotina</taxon>
        <taxon>Agaricomycetes</taxon>
        <taxon>Polyporales</taxon>
        <taxon>Grifolaceae</taxon>
        <taxon>Grifola</taxon>
    </lineage>
</organism>
<name>A0A1C7MJU0_GRIFR</name>
<evidence type="ECO:0000313" key="1">
    <source>
        <dbReference type="EMBL" id="OBZ77090.1"/>
    </source>
</evidence>
<dbReference type="OrthoDB" id="2803029at2759"/>
<accession>A0A1C7MJU0</accession>
<sequence>MVYVASLECMEDPCWRVHLQDAVAFLYKPIILEYPTTTYLISWSKKTVNEDIEKYVTQGGAEKSKFHVFLHPVIEVQQSKMGEKGRGRLTEELKERWNSPLDSSAIADLIEKGEIEQFCIELDSQGHEDNSLAFARRRDCKLRG</sequence>
<gene>
    <name evidence="1" type="ORF">A0H81_03772</name>
</gene>
<dbReference type="EMBL" id="LUGG01000003">
    <property type="protein sequence ID" value="OBZ77090.1"/>
    <property type="molecule type" value="Genomic_DNA"/>
</dbReference>